<comment type="similarity">
    <text evidence="1">Belongs to the ROK (NagC/XylR) family.</text>
</comment>
<dbReference type="EMBL" id="QSGD01000020">
    <property type="protein sequence ID" value="RHB05942.1"/>
    <property type="molecule type" value="Genomic_DNA"/>
</dbReference>
<dbReference type="AlphaFoldDB" id="A0A413UCL2"/>
<evidence type="ECO:0000256" key="1">
    <source>
        <dbReference type="ARBA" id="ARBA00006479"/>
    </source>
</evidence>
<dbReference type="SUPFAM" id="SSF53067">
    <property type="entry name" value="Actin-like ATPase domain"/>
    <property type="match status" value="1"/>
</dbReference>
<dbReference type="InterPro" id="IPR000600">
    <property type="entry name" value="ROK"/>
</dbReference>
<organism evidence="2 3">
    <name type="scientific">Holdemanella biformis</name>
    <dbReference type="NCBI Taxonomy" id="1735"/>
    <lineage>
        <taxon>Bacteria</taxon>
        <taxon>Bacillati</taxon>
        <taxon>Bacillota</taxon>
        <taxon>Erysipelotrichia</taxon>
        <taxon>Erysipelotrichales</taxon>
        <taxon>Erysipelotrichaceae</taxon>
        <taxon>Holdemanella</taxon>
    </lineage>
</organism>
<gene>
    <name evidence="2" type="ORF">DW907_06290</name>
</gene>
<evidence type="ECO:0000313" key="2">
    <source>
        <dbReference type="EMBL" id="RHB05942.1"/>
    </source>
</evidence>
<dbReference type="RefSeq" id="WP_118011350.1">
    <property type="nucleotide sequence ID" value="NZ_QSGD01000020.1"/>
</dbReference>
<sequence length="88" mass="10023">MAALDEFCFYIALQLYNIQAIFDPEKFAIGGGISAQPLLIEKINEQYKKLFIPVFPLRPVEVVACEFRNDANLIGAYYQLRTKMVSVC</sequence>
<dbReference type="Pfam" id="PF00480">
    <property type="entry name" value="ROK"/>
    <property type="match status" value="1"/>
</dbReference>
<accession>A0A413UCL2</accession>
<proteinExistence type="inferred from homology"/>
<comment type="caution">
    <text evidence="2">The sequence shown here is derived from an EMBL/GenBank/DDBJ whole genome shotgun (WGS) entry which is preliminary data.</text>
</comment>
<protein>
    <submittedName>
        <fullName evidence="2">ROK family protein</fullName>
    </submittedName>
</protein>
<dbReference type="Gene3D" id="3.30.420.40">
    <property type="match status" value="1"/>
</dbReference>
<dbReference type="Proteomes" id="UP000285288">
    <property type="component" value="Unassembled WGS sequence"/>
</dbReference>
<reference evidence="2 3" key="1">
    <citation type="submission" date="2018-08" db="EMBL/GenBank/DDBJ databases">
        <title>A genome reference for cultivated species of the human gut microbiota.</title>
        <authorList>
            <person name="Zou Y."/>
            <person name="Xue W."/>
            <person name="Luo G."/>
        </authorList>
    </citation>
    <scope>NUCLEOTIDE SEQUENCE [LARGE SCALE GENOMIC DNA]</scope>
    <source>
        <strain evidence="2 3">AM42-13AC</strain>
    </source>
</reference>
<name>A0A413UCL2_9FIRM</name>
<evidence type="ECO:0000313" key="3">
    <source>
        <dbReference type="Proteomes" id="UP000285288"/>
    </source>
</evidence>
<dbReference type="InterPro" id="IPR043129">
    <property type="entry name" value="ATPase_NBD"/>
</dbReference>